<evidence type="ECO:0000313" key="2">
    <source>
        <dbReference type="Proteomes" id="UP001417504"/>
    </source>
</evidence>
<accession>A0AAP0EGF8</accession>
<comment type="caution">
    <text evidence="1">The sequence shown here is derived from an EMBL/GenBank/DDBJ whole genome shotgun (WGS) entry which is preliminary data.</text>
</comment>
<protein>
    <submittedName>
        <fullName evidence="1">Uncharacterized protein</fullName>
    </submittedName>
</protein>
<dbReference type="Proteomes" id="UP001417504">
    <property type="component" value="Unassembled WGS sequence"/>
</dbReference>
<reference evidence="1 2" key="1">
    <citation type="submission" date="2024-01" db="EMBL/GenBank/DDBJ databases">
        <title>Genome assemblies of Stephania.</title>
        <authorList>
            <person name="Yang L."/>
        </authorList>
    </citation>
    <scope>NUCLEOTIDE SEQUENCE [LARGE SCALE GENOMIC DNA]</scope>
    <source>
        <strain evidence="1">QJT</strain>
        <tissue evidence="1">Leaf</tissue>
    </source>
</reference>
<proteinExistence type="predicted"/>
<name>A0AAP0EGF8_9MAGN</name>
<dbReference type="AlphaFoldDB" id="A0AAP0EGF8"/>
<organism evidence="1 2">
    <name type="scientific">Stephania japonica</name>
    <dbReference type="NCBI Taxonomy" id="461633"/>
    <lineage>
        <taxon>Eukaryota</taxon>
        <taxon>Viridiplantae</taxon>
        <taxon>Streptophyta</taxon>
        <taxon>Embryophyta</taxon>
        <taxon>Tracheophyta</taxon>
        <taxon>Spermatophyta</taxon>
        <taxon>Magnoliopsida</taxon>
        <taxon>Ranunculales</taxon>
        <taxon>Menispermaceae</taxon>
        <taxon>Menispermoideae</taxon>
        <taxon>Cissampelideae</taxon>
        <taxon>Stephania</taxon>
    </lineage>
</organism>
<gene>
    <name evidence="1" type="ORF">Sjap_024339</name>
</gene>
<evidence type="ECO:0000313" key="1">
    <source>
        <dbReference type="EMBL" id="KAK9091162.1"/>
    </source>
</evidence>
<dbReference type="Gene3D" id="1.25.40.10">
    <property type="entry name" value="Tetratricopeptide repeat domain"/>
    <property type="match status" value="1"/>
</dbReference>
<sequence>MDLLGDLVLEERHSKDIQDFKIAWNATVLILMELQDWNGALKYCILILPLYHRIYPSSHPLLRLQYYTCGKLE</sequence>
<dbReference type="EMBL" id="JBBNAE010000010">
    <property type="protein sequence ID" value="KAK9091162.1"/>
    <property type="molecule type" value="Genomic_DNA"/>
</dbReference>
<dbReference type="InterPro" id="IPR011990">
    <property type="entry name" value="TPR-like_helical_dom_sf"/>
</dbReference>
<keyword evidence="2" id="KW-1185">Reference proteome</keyword>